<organism evidence="2 3">
    <name type="scientific">Athelia psychrophila</name>
    <dbReference type="NCBI Taxonomy" id="1759441"/>
    <lineage>
        <taxon>Eukaryota</taxon>
        <taxon>Fungi</taxon>
        <taxon>Dikarya</taxon>
        <taxon>Basidiomycota</taxon>
        <taxon>Agaricomycotina</taxon>
        <taxon>Agaricomycetes</taxon>
        <taxon>Agaricomycetidae</taxon>
        <taxon>Atheliales</taxon>
        <taxon>Atheliaceae</taxon>
        <taxon>Athelia</taxon>
    </lineage>
</organism>
<gene>
    <name evidence="2" type="ORF">FIBSPDRAFT_333559</name>
</gene>
<dbReference type="OrthoDB" id="2560085at2759"/>
<reference evidence="2 3" key="1">
    <citation type="journal article" date="2016" name="Mol. Biol. Evol.">
        <title>Comparative Genomics of Early-Diverging Mushroom-Forming Fungi Provides Insights into the Origins of Lignocellulose Decay Capabilities.</title>
        <authorList>
            <person name="Nagy L.G."/>
            <person name="Riley R."/>
            <person name="Tritt A."/>
            <person name="Adam C."/>
            <person name="Daum C."/>
            <person name="Floudas D."/>
            <person name="Sun H."/>
            <person name="Yadav J.S."/>
            <person name="Pangilinan J."/>
            <person name="Larsson K.H."/>
            <person name="Matsuura K."/>
            <person name="Barry K."/>
            <person name="Labutti K."/>
            <person name="Kuo R."/>
            <person name="Ohm R.A."/>
            <person name="Bhattacharya S.S."/>
            <person name="Shirouzu T."/>
            <person name="Yoshinaga Y."/>
            <person name="Martin F.M."/>
            <person name="Grigoriev I.V."/>
            <person name="Hibbett D.S."/>
        </authorList>
    </citation>
    <scope>NUCLEOTIDE SEQUENCE [LARGE SCALE GENOMIC DNA]</scope>
    <source>
        <strain evidence="2 3">CBS 109695</strain>
    </source>
</reference>
<dbReference type="AlphaFoldDB" id="A0A166Q4H8"/>
<sequence>MPPANTSKAPSMNIPLLRTRIVVLFLMMLASLIAGSRCVKMFQKHATAQEWLNATAPPGIKITVEYDDIQTAVIATFVSASLLSALSSNILLCILQDKYRFLPASLVKLMPRSSTPRALRAHTILFLLASAVSAAPTAFLVWVVFTLRVGEADIRATTSTGELVRCTTREGVPCVRIFYSLTPWININAILPWPEVFFSLVSAAVSGCAWKMATCENNRVESVEDGLSAREINDHMEVAGEAADQSADISGTVIGNEDVAAEDGKEKGGDIEKQMLPSLEF</sequence>
<evidence type="ECO:0000256" key="1">
    <source>
        <dbReference type="SAM" id="Phobius"/>
    </source>
</evidence>
<protein>
    <submittedName>
        <fullName evidence="2">Uncharacterized protein</fullName>
    </submittedName>
</protein>
<dbReference type="Proteomes" id="UP000076532">
    <property type="component" value="Unassembled WGS sequence"/>
</dbReference>
<evidence type="ECO:0000313" key="3">
    <source>
        <dbReference type="Proteomes" id="UP000076532"/>
    </source>
</evidence>
<feature type="transmembrane region" description="Helical" evidence="1">
    <location>
        <begin position="124"/>
        <end position="145"/>
    </location>
</feature>
<feature type="transmembrane region" description="Helical" evidence="1">
    <location>
        <begin position="72"/>
        <end position="95"/>
    </location>
</feature>
<keyword evidence="1" id="KW-0472">Membrane</keyword>
<keyword evidence="1" id="KW-1133">Transmembrane helix</keyword>
<accession>A0A166Q4H8</accession>
<name>A0A166Q4H8_9AGAM</name>
<keyword evidence="3" id="KW-1185">Reference proteome</keyword>
<keyword evidence="1" id="KW-0812">Transmembrane</keyword>
<dbReference type="EMBL" id="KV417512">
    <property type="protein sequence ID" value="KZP26742.1"/>
    <property type="molecule type" value="Genomic_DNA"/>
</dbReference>
<evidence type="ECO:0000313" key="2">
    <source>
        <dbReference type="EMBL" id="KZP26742.1"/>
    </source>
</evidence>
<proteinExistence type="predicted"/>